<gene>
    <name evidence="2" type="ORF">A11A3_13635</name>
</gene>
<reference evidence="2 3" key="1">
    <citation type="journal article" date="2012" name="J. Bacteriol.">
        <title>Genome Sequence of the Alkane-Degrading Bacterium Alcanivorax hongdengensis Type Strain A-11-3.</title>
        <authorList>
            <person name="Lai Q."/>
            <person name="Shao Z."/>
        </authorList>
    </citation>
    <scope>NUCLEOTIDE SEQUENCE [LARGE SCALE GENOMIC DNA]</scope>
    <source>
        <strain evidence="2 3">A-11-3</strain>
    </source>
</reference>
<organism evidence="2 3">
    <name type="scientific">Alcanivorax hongdengensis A-11-3</name>
    <dbReference type="NCBI Taxonomy" id="1177179"/>
    <lineage>
        <taxon>Bacteria</taxon>
        <taxon>Pseudomonadati</taxon>
        <taxon>Pseudomonadota</taxon>
        <taxon>Gammaproteobacteria</taxon>
        <taxon>Oceanospirillales</taxon>
        <taxon>Alcanivoracaceae</taxon>
        <taxon>Alcanivorax</taxon>
    </lineage>
</organism>
<sequence length="191" mass="21345">MCKTSRAHCHMTATVTYMTPPDATLAIGVPQRLSRKLCVLFLLASLGSAGLALSWSSWAGQAPDLLRLLPAAMALVFLVIGARPRHWKAWVYFKVDYNGLWFPARIPQPKQQAWLRVPWVDVKQMQVLPGADGRDALVLELAIDSAQQQQFFAEVHQQRNTLLDGNTFSVAYRSFFVPPNATLQQLKALQS</sequence>
<evidence type="ECO:0000256" key="1">
    <source>
        <dbReference type="SAM" id="Phobius"/>
    </source>
</evidence>
<accession>L0W9J4</accession>
<protein>
    <submittedName>
        <fullName evidence="2">Uncharacterized protein</fullName>
    </submittedName>
</protein>
<evidence type="ECO:0000313" key="2">
    <source>
        <dbReference type="EMBL" id="EKF73398.1"/>
    </source>
</evidence>
<dbReference type="PATRIC" id="fig|1177179.3.peg.2710"/>
<feature type="transmembrane region" description="Helical" evidence="1">
    <location>
        <begin position="37"/>
        <end position="59"/>
    </location>
</feature>
<keyword evidence="1" id="KW-0812">Transmembrane</keyword>
<dbReference type="AlphaFoldDB" id="L0W9J4"/>
<proteinExistence type="predicted"/>
<dbReference type="EMBL" id="AMRJ01000026">
    <property type="protein sequence ID" value="EKF73398.1"/>
    <property type="molecule type" value="Genomic_DNA"/>
</dbReference>
<keyword evidence="1" id="KW-1133">Transmembrane helix</keyword>
<dbReference type="Proteomes" id="UP000010164">
    <property type="component" value="Unassembled WGS sequence"/>
</dbReference>
<name>L0W9J4_9GAMM</name>
<dbReference type="STRING" id="1177179.A11A3_13635"/>
<feature type="transmembrane region" description="Helical" evidence="1">
    <location>
        <begin position="65"/>
        <end position="82"/>
    </location>
</feature>
<keyword evidence="1" id="KW-0472">Membrane</keyword>
<keyword evidence="3" id="KW-1185">Reference proteome</keyword>
<evidence type="ECO:0000313" key="3">
    <source>
        <dbReference type="Proteomes" id="UP000010164"/>
    </source>
</evidence>
<comment type="caution">
    <text evidence="2">The sequence shown here is derived from an EMBL/GenBank/DDBJ whole genome shotgun (WGS) entry which is preliminary data.</text>
</comment>